<dbReference type="AlphaFoldDB" id="A0A927BLK0"/>
<reference evidence="2" key="1">
    <citation type="journal article" date="2020" name="PLoS ONE">
        <title>Isolation and characterization of Streptomyces bacteriophages and Streptomyces strains encoding biosynthetic arsenals: Streptomyces strains and phages for antibiotic discovery.</title>
        <authorList>
            <person name="Montano E.T."/>
            <person name="Nideffer J.F."/>
            <person name="Brumage L."/>
            <person name="Erb M."/>
            <person name="Derman A.I."/>
            <person name="Davis J.P."/>
            <person name="Estrada E."/>
            <person name="Fu S."/>
            <person name="Le D."/>
            <person name="Vuppala A."/>
            <person name="Tran C."/>
            <person name="Luterstein E."/>
            <person name="Lakkaraju S."/>
            <person name="Panchagnula S."/>
            <person name="Ren C."/>
            <person name="Doan J."/>
            <person name="Tran S."/>
            <person name="Soriano J."/>
            <person name="Fujita Y."/>
            <person name="Gutala P."/>
            <person name="Fujii Q."/>
            <person name="Lee M."/>
            <person name="Bui A."/>
            <person name="Villarreal C."/>
            <person name="Shing S.R."/>
            <person name="Kim S."/>
            <person name="Freeman D."/>
            <person name="Racha V."/>
            <person name="Ho A."/>
            <person name="Kumar P."/>
            <person name="Falah K."/>
            <person name="Dawson T."/>
            <person name="Enustun E."/>
            <person name="Prichard A."/>
            <person name="Gomez A."/>
            <person name="Khanna K."/>
            <person name="Trigg S."/>
            <person name="Fernandez L."/>
            <person name="Pogliano K."/>
            <person name="Pogliano J."/>
        </authorList>
    </citation>
    <scope>NUCLEOTIDE SEQUENCE</scope>
    <source>
        <strain evidence="2">QF2</strain>
    </source>
</reference>
<name>A0A927BLK0_STRGL</name>
<dbReference type="EMBL" id="JACWUS010000005">
    <property type="protein sequence ID" value="MBD2829933.1"/>
    <property type="molecule type" value="Genomic_DNA"/>
</dbReference>
<evidence type="ECO:0000313" key="2">
    <source>
        <dbReference type="EMBL" id="MBD2829933.1"/>
    </source>
</evidence>
<dbReference type="InterPro" id="IPR016181">
    <property type="entry name" value="Acyl_CoA_acyltransferase"/>
</dbReference>
<evidence type="ECO:0000259" key="1">
    <source>
        <dbReference type="PROSITE" id="PS51186"/>
    </source>
</evidence>
<dbReference type="GO" id="GO:0016747">
    <property type="term" value="F:acyltransferase activity, transferring groups other than amino-acyl groups"/>
    <property type="evidence" value="ECO:0007669"/>
    <property type="project" value="InterPro"/>
</dbReference>
<dbReference type="PROSITE" id="PS51186">
    <property type="entry name" value="GNAT"/>
    <property type="match status" value="1"/>
</dbReference>
<comment type="caution">
    <text evidence="2">The sequence shown here is derived from an EMBL/GenBank/DDBJ whole genome shotgun (WGS) entry which is preliminary data.</text>
</comment>
<organism evidence="2">
    <name type="scientific">Streptomyces globisporus</name>
    <dbReference type="NCBI Taxonomy" id="1908"/>
    <lineage>
        <taxon>Bacteria</taxon>
        <taxon>Bacillati</taxon>
        <taxon>Actinomycetota</taxon>
        <taxon>Actinomycetes</taxon>
        <taxon>Kitasatosporales</taxon>
        <taxon>Streptomycetaceae</taxon>
        <taxon>Streptomyces</taxon>
    </lineage>
</organism>
<protein>
    <submittedName>
        <fullName evidence="2">GNAT family N-acetyltransferase</fullName>
    </submittedName>
</protein>
<feature type="domain" description="N-acetyltransferase" evidence="1">
    <location>
        <begin position="3"/>
        <end position="169"/>
    </location>
</feature>
<dbReference type="InterPro" id="IPR000182">
    <property type="entry name" value="GNAT_dom"/>
</dbReference>
<sequence>MPLRIRPADQTDANTLMTLRTEAESWLAAAGVDQWRDPATRGPALAKWRQNIEAGRTWVVTGEASPAVLATVTLDGADRDFWREQDNPDSALYVAKLITSRTAGGQHLGGRILDWVGAAARAADRPWVRLDCWRSNTKLQAFYLAEGFTHVRTEAPPHRLSGWMGQRPSWVVKHPDGLLVTDGPLPPPQG</sequence>
<gene>
    <name evidence="2" type="ORF">ID875_21465</name>
</gene>
<dbReference type="SUPFAM" id="SSF55729">
    <property type="entry name" value="Acyl-CoA N-acyltransferases (Nat)"/>
    <property type="match status" value="1"/>
</dbReference>
<dbReference type="Gene3D" id="3.40.630.30">
    <property type="match status" value="1"/>
</dbReference>
<accession>A0A927BLK0</accession>
<proteinExistence type="predicted"/>